<dbReference type="AlphaFoldDB" id="A0A553USH0"/>
<organism evidence="2 3">
    <name type="scientific">Deinococcus detaillensis</name>
    <dbReference type="NCBI Taxonomy" id="2592048"/>
    <lineage>
        <taxon>Bacteria</taxon>
        <taxon>Thermotogati</taxon>
        <taxon>Deinococcota</taxon>
        <taxon>Deinococci</taxon>
        <taxon>Deinococcales</taxon>
        <taxon>Deinococcaceae</taxon>
        <taxon>Deinococcus</taxon>
    </lineage>
</organism>
<dbReference type="Proteomes" id="UP000316092">
    <property type="component" value="Unassembled WGS sequence"/>
</dbReference>
<feature type="transmembrane region" description="Helical" evidence="1">
    <location>
        <begin position="46"/>
        <end position="64"/>
    </location>
</feature>
<feature type="transmembrane region" description="Helical" evidence="1">
    <location>
        <begin position="12"/>
        <end position="31"/>
    </location>
</feature>
<dbReference type="OrthoDB" id="9926813at2"/>
<evidence type="ECO:0000313" key="3">
    <source>
        <dbReference type="Proteomes" id="UP000316092"/>
    </source>
</evidence>
<proteinExistence type="predicted"/>
<keyword evidence="1" id="KW-0812">Transmembrane</keyword>
<sequence>MTLEAKNPLMRWGFLGLWLVSGLILVARWRWEQEHPEQRSPLDFQFMWKYLAFMVIWTGLLLLVDSFYSGGQRSDLRVPLVGLLLGSLIWLVQSWHRRPTQGP</sequence>
<keyword evidence="1" id="KW-0472">Membrane</keyword>
<dbReference type="EMBL" id="VKDB01000014">
    <property type="protein sequence ID" value="TSA83160.1"/>
    <property type="molecule type" value="Genomic_DNA"/>
</dbReference>
<protein>
    <submittedName>
        <fullName evidence="2">Uncharacterized protein</fullName>
    </submittedName>
</protein>
<keyword evidence="3" id="KW-1185">Reference proteome</keyword>
<feature type="transmembrane region" description="Helical" evidence="1">
    <location>
        <begin position="76"/>
        <end position="95"/>
    </location>
</feature>
<evidence type="ECO:0000313" key="2">
    <source>
        <dbReference type="EMBL" id="TSA83160.1"/>
    </source>
</evidence>
<gene>
    <name evidence="2" type="ORF">FNU79_12605</name>
</gene>
<evidence type="ECO:0000256" key="1">
    <source>
        <dbReference type="SAM" id="Phobius"/>
    </source>
</evidence>
<dbReference type="RefSeq" id="WP_143721173.1">
    <property type="nucleotide sequence ID" value="NZ_VKDB01000014.1"/>
</dbReference>
<reference evidence="2 3" key="1">
    <citation type="submission" date="2019-07" db="EMBL/GenBank/DDBJ databases">
        <title>Deinococcus detaillus sp. nov., isolated from humus soil in Antarctica.</title>
        <authorList>
            <person name="Zhang K."/>
        </authorList>
    </citation>
    <scope>NUCLEOTIDE SEQUENCE [LARGE SCALE GENOMIC DNA]</scope>
    <source>
        <strain evidence="2 3">H1</strain>
    </source>
</reference>
<comment type="caution">
    <text evidence="2">The sequence shown here is derived from an EMBL/GenBank/DDBJ whole genome shotgun (WGS) entry which is preliminary data.</text>
</comment>
<keyword evidence="1" id="KW-1133">Transmembrane helix</keyword>
<name>A0A553USH0_9DEIO</name>
<accession>A0A553USH0</accession>